<feature type="domain" description="Glycosyltransferase Maf N-terminal" evidence="2">
    <location>
        <begin position="5"/>
        <end position="228"/>
    </location>
</feature>
<dbReference type="PANTHER" id="PTHR41786:SF1">
    <property type="entry name" value="6-HYDROXYMETHYLPTERIN DIPHOSPHOKINASE MPTE-LIKE DOMAIN-CONTAINING PROTEIN"/>
    <property type="match status" value="1"/>
</dbReference>
<evidence type="ECO:0000313" key="3">
    <source>
        <dbReference type="EMBL" id="RED50962.1"/>
    </source>
</evidence>
<proteinExistence type="predicted"/>
<gene>
    <name evidence="3" type="ORF">DFP90_104235</name>
</gene>
<dbReference type="RefSeq" id="WP_115936747.1">
    <property type="nucleotide sequence ID" value="NZ_QRDW01000004.1"/>
</dbReference>
<dbReference type="InterPro" id="IPR045376">
    <property type="entry name" value="Maf_N"/>
</dbReference>
<name>A0A3D9HN85_9PROT</name>
<dbReference type="PANTHER" id="PTHR41786">
    <property type="entry name" value="MOTILITY ACCESSORY FACTOR MAF"/>
    <property type="match status" value="1"/>
</dbReference>
<dbReference type="Pfam" id="PF01973">
    <property type="entry name" value="MptE-like"/>
    <property type="match status" value="1"/>
</dbReference>
<evidence type="ECO:0000259" key="1">
    <source>
        <dbReference type="Pfam" id="PF01973"/>
    </source>
</evidence>
<dbReference type="OrthoDB" id="7254531at2"/>
<protein>
    <submittedName>
        <fullName evidence="3">Uncharacterized protein DUF115</fullName>
    </submittedName>
</protein>
<dbReference type="EMBL" id="QRDW01000004">
    <property type="protein sequence ID" value="RED50962.1"/>
    <property type="molecule type" value="Genomic_DNA"/>
</dbReference>
<feature type="domain" description="6-hydroxymethylpterin diphosphokinase MptE-like" evidence="1">
    <location>
        <begin position="248"/>
        <end position="415"/>
    </location>
</feature>
<accession>A0A3D9HN85</accession>
<evidence type="ECO:0000259" key="2">
    <source>
        <dbReference type="Pfam" id="PF20157"/>
    </source>
</evidence>
<dbReference type="Pfam" id="PF20157">
    <property type="entry name" value="Maf_flag10_N"/>
    <property type="match status" value="1"/>
</dbReference>
<sequence>MSKTLFTENLSTLRSHGYHAEADYLEQMPEPAIKLIEEESGQNIDLGGSFFYQGNAWEFAKNQITLYREKPNRFFVQPPKFGSEFLMREEALYRTAYETFGIIDSVQANRLDDPSAGYCISFGLGLGHHLKLLIEEFDFKELIICDQFWEFFYFSCQIHNLEELFSILAKRGGNIRFLIDDDPVRLSNRLYIALRGDQFALIDGSYVFRHYTSPFLDQANQLFREMLPGLGMSEGFFEDELVMLDHSVQNLNAGSRALFKDLNEKEGLKGHNAIIVGSGPSVDQSLEVIRNNREKALIISAGTGLGVLLRAGIKPHIHCELENLPIVYQAVLGHKDGGQDFKGIHLFASPTVDPRIPDEFDETTFVYRDSVTSSLLLAAPDQIINTGPTIANFASRVAIGLGVSRIYLFGIDLGAVDRGKHHSDQSVYNRSDDDFWKSGLGMLEMDQEVPGNLREKVYSNALFTQTRTHFHSIIRRHGSCRFFNCSDGARIDGAAPLPPDLVRLPEPPSIPERAMRKSLSHFQPVDPKGAVIEGKLRDYQLAVDGWYQNLLSLSVPNSVENLIQSFQPLLELEDDTVRQCAVRLNKGTLMLVLQFGYFYSRRLPEGEKQAFLDFFHAWIIKEIRQMRSEFQALISKLLGSSNK</sequence>
<dbReference type="Proteomes" id="UP000256845">
    <property type="component" value="Unassembled WGS sequence"/>
</dbReference>
<organism evidence="3 4">
    <name type="scientific">Aestuariispira insulae</name>
    <dbReference type="NCBI Taxonomy" id="1461337"/>
    <lineage>
        <taxon>Bacteria</taxon>
        <taxon>Pseudomonadati</taxon>
        <taxon>Pseudomonadota</taxon>
        <taxon>Alphaproteobacteria</taxon>
        <taxon>Rhodospirillales</taxon>
        <taxon>Kiloniellaceae</taxon>
        <taxon>Aestuariispira</taxon>
    </lineage>
</organism>
<comment type="caution">
    <text evidence="3">The sequence shown here is derived from an EMBL/GenBank/DDBJ whole genome shotgun (WGS) entry which is preliminary data.</text>
</comment>
<keyword evidence="4" id="KW-1185">Reference proteome</keyword>
<reference evidence="3 4" key="1">
    <citation type="submission" date="2018-07" db="EMBL/GenBank/DDBJ databases">
        <title>Genomic Encyclopedia of Type Strains, Phase III (KMG-III): the genomes of soil and plant-associated and newly described type strains.</title>
        <authorList>
            <person name="Whitman W."/>
        </authorList>
    </citation>
    <scope>NUCLEOTIDE SEQUENCE [LARGE SCALE GENOMIC DNA]</scope>
    <source>
        <strain evidence="3 4">CECT 8488</strain>
    </source>
</reference>
<dbReference type="AlphaFoldDB" id="A0A3D9HN85"/>
<dbReference type="InterPro" id="IPR002826">
    <property type="entry name" value="MptE-like"/>
</dbReference>
<evidence type="ECO:0000313" key="4">
    <source>
        <dbReference type="Proteomes" id="UP000256845"/>
    </source>
</evidence>